<name>A0A6J8ESU4_MYTCO</name>
<protein>
    <recommendedName>
        <fullName evidence="1">Reverse transcriptase domain-containing protein</fullName>
    </recommendedName>
</protein>
<proteinExistence type="predicted"/>
<reference evidence="2 3" key="1">
    <citation type="submission" date="2020-06" db="EMBL/GenBank/DDBJ databases">
        <authorList>
            <person name="Li R."/>
            <person name="Bekaert M."/>
        </authorList>
    </citation>
    <scope>NUCLEOTIDE SEQUENCE [LARGE SCALE GENOMIC DNA]</scope>
    <source>
        <strain evidence="3">wild</strain>
    </source>
</reference>
<dbReference type="PANTHER" id="PTHR31635:SF196">
    <property type="entry name" value="REVERSE TRANSCRIPTASE DOMAIN-CONTAINING PROTEIN-RELATED"/>
    <property type="match status" value="1"/>
</dbReference>
<evidence type="ECO:0000313" key="3">
    <source>
        <dbReference type="Proteomes" id="UP000507470"/>
    </source>
</evidence>
<dbReference type="Proteomes" id="UP000507470">
    <property type="component" value="Unassembled WGS sequence"/>
</dbReference>
<feature type="domain" description="Reverse transcriptase" evidence="1">
    <location>
        <begin position="63"/>
        <end position="204"/>
    </location>
</feature>
<dbReference type="PANTHER" id="PTHR31635">
    <property type="entry name" value="REVERSE TRANSCRIPTASE DOMAIN-CONTAINING PROTEIN-RELATED"/>
    <property type="match status" value="1"/>
</dbReference>
<dbReference type="Pfam" id="PF00078">
    <property type="entry name" value="RVT_1"/>
    <property type="match status" value="1"/>
</dbReference>
<accession>A0A6J8ESU4</accession>
<evidence type="ECO:0000313" key="2">
    <source>
        <dbReference type="EMBL" id="CAC5423654.1"/>
    </source>
</evidence>
<keyword evidence="3" id="KW-1185">Reference proteome</keyword>
<sequence length="225" mass="26239">MGTLIRSRECFYKEYIENIEIFKIAEEKRGTKKEIKSLFDKNNKPTDDKNLIIQIILDFYSELYTSDGFHDQEVDEYLGKIELNKLNEEDWGINRNNENGYNHVNGQLTEEILITRSVRQGCPLSINLYALAIEILASSIRTNKNIKGINILNLKDPIKLFQHADDCTTITTDIKDYYLFRKEFEKFGKASGAKINKNKTEILNICNAPEEYTCLKFLRKRALKH</sequence>
<dbReference type="OrthoDB" id="10439472at2759"/>
<organism evidence="2 3">
    <name type="scientific">Mytilus coruscus</name>
    <name type="common">Sea mussel</name>
    <dbReference type="NCBI Taxonomy" id="42192"/>
    <lineage>
        <taxon>Eukaryota</taxon>
        <taxon>Metazoa</taxon>
        <taxon>Spiralia</taxon>
        <taxon>Lophotrochozoa</taxon>
        <taxon>Mollusca</taxon>
        <taxon>Bivalvia</taxon>
        <taxon>Autobranchia</taxon>
        <taxon>Pteriomorphia</taxon>
        <taxon>Mytilida</taxon>
        <taxon>Mytiloidea</taxon>
        <taxon>Mytilidae</taxon>
        <taxon>Mytilinae</taxon>
        <taxon>Mytilus</taxon>
    </lineage>
</organism>
<dbReference type="EMBL" id="CACVKT020009835">
    <property type="protein sequence ID" value="CAC5423654.1"/>
    <property type="molecule type" value="Genomic_DNA"/>
</dbReference>
<gene>
    <name evidence="2" type="ORF">MCOR_55626</name>
</gene>
<dbReference type="AlphaFoldDB" id="A0A6J8ESU4"/>
<evidence type="ECO:0000259" key="1">
    <source>
        <dbReference type="Pfam" id="PF00078"/>
    </source>
</evidence>
<dbReference type="InterPro" id="IPR000477">
    <property type="entry name" value="RT_dom"/>
</dbReference>